<feature type="disulfide bond" evidence="25">
    <location>
        <begin position="351"/>
        <end position="453"/>
    </location>
</feature>
<dbReference type="InterPro" id="IPR029044">
    <property type="entry name" value="Nucleotide-diphossugar_trans"/>
</dbReference>
<evidence type="ECO:0000256" key="17">
    <source>
        <dbReference type="ARBA" id="ARBA00023211"/>
    </source>
</evidence>
<keyword evidence="11" id="KW-0735">Signal-anchor</keyword>
<evidence type="ECO:0000256" key="6">
    <source>
        <dbReference type="ARBA" id="ARBA00014817"/>
    </source>
</evidence>
<evidence type="ECO:0000256" key="2">
    <source>
        <dbReference type="ARBA" id="ARBA00004323"/>
    </source>
</evidence>
<gene>
    <name evidence="27" type="ORF">PHAECO_LOCUS367</name>
</gene>
<dbReference type="PANTHER" id="PTHR12871:SF0">
    <property type="entry name" value="ALPHA-1,6-MANNOSYL-GLYCOPROTEIN 2-BETA-N-ACETYLGLUCOSAMINYLTRANSFERASE"/>
    <property type="match status" value="1"/>
</dbReference>
<keyword evidence="15 25" id="KW-1015">Disulfide bond</keyword>
<evidence type="ECO:0000313" key="27">
    <source>
        <dbReference type="EMBL" id="CAH1116775.1"/>
    </source>
</evidence>
<comment type="pathway">
    <text evidence="3">Protein modification; protein glycosylation.</text>
</comment>
<keyword evidence="9 26" id="KW-0812">Transmembrane</keyword>
<evidence type="ECO:0000256" key="16">
    <source>
        <dbReference type="ARBA" id="ARBA00023180"/>
    </source>
</evidence>
<keyword evidence="14 26" id="KW-0472">Membrane</keyword>
<feature type="disulfide bond" evidence="25">
    <location>
        <begin position="295"/>
        <end position="298"/>
    </location>
</feature>
<protein>
    <recommendedName>
        <fullName evidence="6">Alpha-1,6-mannosyl-glycoprotein 2-beta-N-acetylglucosaminyltransferase</fullName>
        <ecNumber evidence="5">2.4.1.143</ecNumber>
    </recommendedName>
    <alternativeName>
        <fullName evidence="21">Beta-1,2-N-acetylglucosaminyltransferase II</fullName>
    </alternativeName>
    <alternativeName>
        <fullName evidence="20">GlcNAc-T II</fullName>
    </alternativeName>
    <alternativeName>
        <fullName evidence="19">Mannoside acetylglucosaminyltransferase 2</fullName>
    </alternativeName>
    <alternativeName>
        <fullName evidence="18">N-glycosyl-oligosaccharide-glycoprotein N-acetylglucosaminyltransferase II</fullName>
    </alternativeName>
</protein>
<feature type="binding site" evidence="24">
    <location>
        <position position="273"/>
    </location>
    <ligand>
        <name>Mn(2+)</name>
        <dbReference type="ChEBI" id="CHEBI:29035"/>
    </ligand>
</feature>
<proteinExistence type="inferred from homology"/>
<reference evidence="27" key="2">
    <citation type="submission" date="2022-10" db="EMBL/GenBank/DDBJ databases">
        <authorList>
            <consortium name="ENA_rothamsted_submissions"/>
            <consortium name="culmorum"/>
            <person name="King R."/>
        </authorList>
    </citation>
    <scope>NUCLEOTIDE SEQUENCE</scope>
</reference>
<keyword evidence="17 24" id="KW-0464">Manganese</keyword>
<evidence type="ECO:0000256" key="23">
    <source>
        <dbReference type="PIRSR" id="PIRSR607754-1"/>
    </source>
</evidence>
<feature type="binding site" evidence="24">
    <location>
        <position position="386"/>
    </location>
    <ligand>
        <name>Mn(2+)</name>
        <dbReference type="ChEBI" id="CHEBI:29035"/>
    </ligand>
</feature>
<evidence type="ECO:0000256" key="10">
    <source>
        <dbReference type="ARBA" id="ARBA00022723"/>
    </source>
</evidence>
<dbReference type="GO" id="GO:0000139">
    <property type="term" value="C:Golgi membrane"/>
    <property type="evidence" value="ECO:0007669"/>
    <property type="project" value="UniProtKB-SubCell"/>
</dbReference>
<evidence type="ECO:0000256" key="1">
    <source>
        <dbReference type="ARBA" id="ARBA00001936"/>
    </source>
</evidence>
<evidence type="ECO:0000256" key="12">
    <source>
        <dbReference type="ARBA" id="ARBA00022989"/>
    </source>
</evidence>
<name>A0A9P0DD71_PHACE</name>
<evidence type="ECO:0000256" key="24">
    <source>
        <dbReference type="PIRSR" id="PIRSR607754-2"/>
    </source>
</evidence>
<evidence type="ECO:0000256" key="14">
    <source>
        <dbReference type="ARBA" id="ARBA00023136"/>
    </source>
</evidence>
<evidence type="ECO:0000256" key="15">
    <source>
        <dbReference type="ARBA" id="ARBA00023157"/>
    </source>
</evidence>
<keyword evidence="12 26" id="KW-1133">Transmembrane helix</keyword>
<feature type="disulfide bond" evidence="25">
    <location>
        <begin position="390"/>
        <end position="399"/>
    </location>
</feature>
<keyword evidence="16" id="KW-0325">Glycoprotein</keyword>
<feature type="binding site" evidence="23">
    <location>
        <position position="166"/>
    </location>
    <ligand>
        <name>substrate</name>
    </ligand>
</feature>
<evidence type="ECO:0000256" key="19">
    <source>
        <dbReference type="ARBA" id="ARBA00031203"/>
    </source>
</evidence>
<dbReference type="Proteomes" id="UP001153737">
    <property type="component" value="Chromosome 1"/>
</dbReference>
<comment type="cofactor">
    <cofactor evidence="1 24">
        <name>Mn(2+)</name>
        <dbReference type="ChEBI" id="CHEBI:29035"/>
    </cofactor>
</comment>
<dbReference type="Gene3D" id="3.90.550.10">
    <property type="entry name" value="Spore Coat Polysaccharide Biosynthesis Protein SpsA, Chain A"/>
    <property type="match status" value="1"/>
</dbReference>
<evidence type="ECO:0000256" key="8">
    <source>
        <dbReference type="ARBA" id="ARBA00022679"/>
    </source>
</evidence>
<dbReference type="EC" id="2.4.1.143" evidence="5"/>
<keyword evidence="8" id="KW-0808">Transferase</keyword>
<dbReference type="GO" id="GO:0046872">
    <property type="term" value="F:metal ion binding"/>
    <property type="evidence" value="ECO:0007669"/>
    <property type="project" value="UniProtKB-KW"/>
</dbReference>
<dbReference type="InterPro" id="IPR007754">
    <property type="entry name" value="GlcNAc_II"/>
</dbReference>
<comment type="subcellular location">
    <subcellularLocation>
        <location evidence="2">Golgi apparatus membrane</location>
        <topology evidence="2">Single-pass type II membrane protein</topology>
    </subcellularLocation>
</comment>
<evidence type="ECO:0000256" key="5">
    <source>
        <dbReference type="ARBA" id="ARBA00012613"/>
    </source>
</evidence>
<dbReference type="SUPFAM" id="SSF53448">
    <property type="entry name" value="Nucleotide-diphospho-sugar transferases"/>
    <property type="match status" value="1"/>
</dbReference>
<keyword evidence="13" id="KW-0333">Golgi apparatus</keyword>
<evidence type="ECO:0000256" key="25">
    <source>
        <dbReference type="PIRSR" id="PIRSR607754-3"/>
    </source>
</evidence>
<keyword evidence="28" id="KW-1185">Reference proteome</keyword>
<comment type="similarity">
    <text evidence="4">Belongs to the glycosyltransferase 16 (GT16) protein family.</text>
</comment>
<dbReference type="GO" id="GO:0009312">
    <property type="term" value="P:oligosaccharide biosynthetic process"/>
    <property type="evidence" value="ECO:0007669"/>
    <property type="project" value="InterPro"/>
</dbReference>
<sequence length="459" mass="53129">MSSESSQTWSLTSHQITCSLSWIRGGLVILILVFMYFQLNLLLSFSKSSENLDTNDSDEAILSMIPAELHKFLSLKPTNSTRTNSNGSDDKISNISTLNISYIKERIAQYNLQQRVLNGNSFQSLENDSIVIVVQIHDRINYLRYLIVSLAQAPGISHTLLVFSHDYYDEQMNSLVQSIDFCKVIQIFYPYSIQAHPEEFPGEDPEDCPRDMKKEHAVQKKCNNALSPDVHGHYREAKFTQTKHHWWWKANRVFKQLEVTRNHSGLILMLEEDHYVGRDFIHMLRLMEKTSKVSCRHCNVFSLGTYMKTYNYYANSKKVEISPWIGGKHNMGMAFNRSTWMQIVDCASFFCGYDDYNWDWSLQQVSEKCLKQKLHVMVAVAPRVFHIGECGFHHRKNNCRSNSVISKVQQVLKLSRRYFYPDRLILTYSTVPKKTKPSKGNGGWGDKRDHKLCMGMTVG</sequence>
<evidence type="ECO:0000256" key="22">
    <source>
        <dbReference type="ARBA" id="ARBA00093257"/>
    </source>
</evidence>
<evidence type="ECO:0000256" key="9">
    <source>
        <dbReference type="ARBA" id="ARBA00022692"/>
    </source>
</evidence>
<evidence type="ECO:0000256" key="21">
    <source>
        <dbReference type="ARBA" id="ARBA00032915"/>
    </source>
</evidence>
<organism evidence="27 28">
    <name type="scientific">Phaedon cochleariae</name>
    <name type="common">Mustard beetle</name>
    <dbReference type="NCBI Taxonomy" id="80249"/>
    <lineage>
        <taxon>Eukaryota</taxon>
        <taxon>Metazoa</taxon>
        <taxon>Ecdysozoa</taxon>
        <taxon>Arthropoda</taxon>
        <taxon>Hexapoda</taxon>
        <taxon>Insecta</taxon>
        <taxon>Pterygota</taxon>
        <taxon>Neoptera</taxon>
        <taxon>Endopterygota</taxon>
        <taxon>Coleoptera</taxon>
        <taxon>Polyphaga</taxon>
        <taxon>Cucujiformia</taxon>
        <taxon>Chrysomeloidea</taxon>
        <taxon>Chrysomelidae</taxon>
        <taxon>Chrysomelinae</taxon>
        <taxon>Chrysomelini</taxon>
        <taxon>Phaedon</taxon>
    </lineage>
</organism>
<evidence type="ECO:0000256" key="4">
    <source>
        <dbReference type="ARBA" id="ARBA00011011"/>
    </source>
</evidence>
<dbReference type="GO" id="GO:0008455">
    <property type="term" value="F:alpha-1,6-mannosylglycoprotein 2-beta-N-acetylglucosaminyltransferase activity"/>
    <property type="evidence" value="ECO:0007669"/>
    <property type="project" value="UniProtKB-EC"/>
</dbReference>
<evidence type="ECO:0000313" key="28">
    <source>
        <dbReference type="Proteomes" id="UP001153737"/>
    </source>
</evidence>
<evidence type="ECO:0000256" key="13">
    <source>
        <dbReference type="ARBA" id="ARBA00023034"/>
    </source>
</evidence>
<evidence type="ECO:0000256" key="11">
    <source>
        <dbReference type="ARBA" id="ARBA00022968"/>
    </source>
</evidence>
<dbReference type="Pfam" id="PF05060">
    <property type="entry name" value="MGAT2"/>
    <property type="match status" value="1"/>
</dbReference>
<keyword evidence="7" id="KW-0328">Glycosyltransferase</keyword>
<accession>A0A9P0DD71</accession>
<dbReference type="EMBL" id="OU896707">
    <property type="protein sequence ID" value="CAH1116775.1"/>
    <property type="molecule type" value="Genomic_DNA"/>
</dbReference>
<feature type="disulfide bond" evidence="25">
    <location>
        <begin position="208"/>
        <end position="222"/>
    </location>
</feature>
<dbReference type="GO" id="GO:0005795">
    <property type="term" value="C:Golgi stack"/>
    <property type="evidence" value="ECO:0007669"/>
    <property type="project" value="InterPro"/>
</dbReference>
<comment type="catalytic activity">
    <reaction evidence="22">
        <text>an N(4)-{beta-D-GlcNAc-(1-&gt;2)-alpha-D-Man-(1-&gt;3)-[alpha-D-Man-(1-&gt;6)]-beta-D-Man-(1-&gt;4)-beta-D-GlcNAc-(1-&gt;4)-beta-D-GlcNAc}-L-asparaginyl-[protein] + UDP-N-acetyl-alpha-D-glucosamine = N(4)-{beta-D-GlcNAc-(1-&gt;2)-alpha-D-Man-(1-&gt;3)-[beta-D-GlcNAc-(1-&gt;2)-alpha-D-Man-(1-&gt;6)]-beta-D-Man-(1-&gt;4)-beta-D-GlcNAc-(1-&gt;4)-beta-D-GlcNAc}-L-asparaginyl-[protein] + UDP + H(+)</text>
        <dbReference type="Rhea" id="RHEA:12941"/>
        <dbReference type="Rhea" id="RHEA-COMP:13526"/>
        <dbReference type="Rhea" id="RHEA-COMP:14369"/>
        <dbReference type="ChEBI" id="CHEBI:15378"/>
        <dbReference type="ChEBI" id="CHEBI:57705"/>
        <dbReference type="ChEBI" id="CHEBI:58223"/>
        <dbReference type="ChEBI" id="CHEBI:60615"/>
        <dbReference type="ChEBI" id="CHEBI:60651"/>
        <dbReference type="EC" id="2.4.1.143"/>
    </reaction>
</comment>
<feature type="disulfide bond" evidence="25">
    <location>
        <begin position="346"/>
        <end position="369"/>
    </location>
</feature>
<evidence type="ECO:0000256" key="18">
    <source>
        <dbReference type="ARBA" id="ARBA00029663"/>
    </source>
</evidence>
<dbReference type="OrthoDB" id="6019616at2759"/>
<feature type="binding site" evidence="23">
    <location>
        <begin position="135"/>
        <end position="139"/>
    </location>
    <ligand>
        <name>substrate</name>
    </ligand>
</feature>
<evidence type="ECO:0000256" key="3">
    <source>
        <dbReference type="ARBA" id="ARBA00004922"/>
    </source>
</evidence>
<dbReference type="AlphaFoldDB" id="A0A9P0DD71"/>
<reference evidence="27" key="1">
    <citation type="submission" date="2022-01" db="EMBL/GenBank/DDBJ databases">
        <authorList>
            <person name="King R."/>
        </authorList>
    </citation>
    <scope>NUCLEOTIDE SEQUENCE</scope>
</reference>
<evidence type="ECO:0000256" key="20">
    <source>
        <dbReference type="ARBA" id="ARBA00032552"/>
    </source>
</evidence>
<evidence type="ECO:0000256" key="7">
    <source>
        <dbReference type="ARBA" id="ARBA00022676"/>
    </source>
</evidence>
<evidence type="ECO:0000256" key="26">
    <source>
        <dbReference type="SAM" id="Phobius"/>
    </source>
</evidence>
<feature type="binding site" evidence="23">
    <location>
        <begin position="241"/>
        <end position="245"/>
    </location>
    <ligand>
        <name>substrate</name>
    </ligand>
</feature>
<feature type="transmembrane region" description="Helical" evidence="26">
    <location>
        <begin position="21"/>
        <end position="39"/>
    </location>
</feature>
<dbReference type="PANTHER" id="PTHR12871">
    <property type="entry name" value="BETA-1,2-N-ACETYLGLUCOSAMINYLTRANSFERASE II"/>
    <property type="match status" value="1"/>
</dbReference>
<dbReference type="GO" id="GO:0006487">
    <property type="term" value="P:protein N-linked glycosylation"/>
    <property type="evidence" value="ECO:0007669"/>
    <property type="project" value="TreeGrafter"/>
</dbReference>
<keyword evidence="10 24" id="KW-0479">Metal-binding</keyword>